<organism evidence="2 3">
    <name type="scientific">Rhesus cytomegalovirus (strain 68-1)</name>
    <name type="common">RhCMV</name>
    <dbReference type="NCBI Taxonomy" id="47929"/>
    <lineage>
        <taxon>Viruses</taxon>
        <taxon>Duplodnaviria</taxon>
        <taxon>Heunggongvirae</taxon>
        <taxon>Peploviricota</taxon>
        <taxon>Herviviricetes</taxon>
        <taxon>Herpesvirales</taxon>
        <taxon>Orthoherpesviridae</taxon>
        <taxon>Betaherpesvirinae</taxon>
        <taxon>Cytomegalovirus</taxon>
        <taxon>Cytomegalovirus macacinebeta3</taxon>
    </lineage>
</organism>
<evidence type="ECO:0000313" key="3">
    <source>
        <dbReference type="Proteomes" id="UP000115582"/>
    </source>
</evidence>
<name>Q2FAW5_RHCM6</name>
<dbReference type="Proteomes" id="UP000115582">
    <property type="component" value="Segment"/>
</dbReference>
<dbReference type="EMBL" id="DQ120516">
    <property type="protein sequence ID" value="AAZ80506.1"/>
    <property type="molecule type" value="Genomic_DNA"/>
</dbReference>
<keyword evidence="1" id="KW-0472">Membrane</keyword>
<keyword evidence="1" id="KW-0812">Transmembrane</keyword>
<organismHost>
    <name type="scientific">Macaca mulatta</name>
    <name type="common">Rhesus macaque</name>
    <dbReference type="NCBI Taxonomy" id="9544"/>
</organismHost>
<reference evidence="2 3" key="1">
    <citation type="journal article" date="2006" name="J. Virol.">
        <title>Genomic sequence of rhesus cytomegalovirus 180.92: insights into the coding potential of rhesus cytomegalovirus.</title>
        <authorList>
            <person name="Rivailler P."/>
            <person name="Kaur A."/>
            <person name="Johnson R.P."/>
            <person name="Wang F."/>
        </authorList>
    </citation>
    <scope>NUCLEOTIDE SEQUENCE [LARGE SCALE GENOMIC DNA]</scope>
    <source>
        <strain evidence="2">CMV 180.92</strain>
    </source>
</reference>
<sequence length="220" mass="24953">MNAYHTLISCLCFFILYAYITESTRVVTLQYVYNVSIGENVTLSKPDNLSFQLHSWLCNNRASACNNPIMKLCEETAGNNKPNSYTRFQNNCHPPTFTCNTTGLYLYNVQDTDPATYTLTQRAGNGNITDRNTTYIIHFITSTTPPPPLQTTYAIYLQPVAQTHATTNYSYITITLTVITLILFMLGAGYLKHRRSLKHYKQNTHKCTSLGESRYPESSI</sequence>
<evidence type="ECO:0000313" key="2">
    <source>
        <dbReference type="EMBL" id="AAZ80506.1"/>
    </source>
</evidence>
<evidence type="ECO:0000256" key="1">
    <source>
        <dbReference type="SAM" id="Phobius"/>
    </source>
</evidence>
<accession>Q2FAW5</accession>
<keyword evidence="1" id="KW-1133">Transmembrane helix</keyword>
<protein>
    <submittedName>
        <fullName evidence="2">Rh8</fullName>
    </submittedName>
</protein>
<proteinExistence type="predicted"/>
<feature type="transmembrane region" description="Helical" evidence="1">
    <location>
        <begin position="169"/>
        <end position="191"/>
    </location>
</feature>